<dbReference type="AlphaFoldDB" id="G0SBM2"/>
<dbReference type="InterPro" id="IPR011701">
    <property type="entry name" value="MFS"/>
</dbReference>
<evidence type="ECO:0000256" key="1">
    <source>
        <dbReference type="ARBA" id="ARBA00004141"/>
    </source>
</evidence>
<name>G0SBM2_CHATD</name>
<feature type="compositionally biased region" description="Basic and acidic residues" evidence="5">
    <location>
        <begin position="261"/>
        <end position="278"/>
    </location>
</feature>
<dbReference type="Gene3D" id="1.20.1250.20">
    <property type="entry name" value="MFS general substrate transporter like domains"/>
    <property type="match status" value="1"/>
</dbReference>
<evidence type="ECO:0000313" key="8">
    <source>
        <dbReference type="EMBL" id="EGS18798.1"/>
    </source>
</evidence>
<dbReference type="KEGG" id="cthr:CTHT_0054080"/>
<keyword evidence="4 6" id="KW-0472">Membrane</keyword>
<feature type="transmembrane region" description="Helical" evidence="6">
    <location>
        <begin position="446"/>
        <end position="465"/>
    </location>
</feature>
<keyword evidence="9" id="KW-1185">Reference proteome</keyword>
<feature type="transmembrane region" description="Helical" evidence="6">
    <location>
        <begin position="357"/>
        <end position="381"/>
    </location>
</feature>
<dbReference type="OrthoDB" id="2585655at2759"/>
<dbReference type="PANTHER" id="PTHR23502">
    <property type="entry name" value="MAJOR FACILITATOR SUPERFAMILY"/>
    <property type="match status" value="1"/>
</dbReference>
<sequence>MALQMQNSKTWKIDDNVHADDLKTADPNDPLNWPQWYKHYMATVISIAMMMCNFLAAGPFIAMVNITMDFFPGAHPAKNPRLFGSSVAKVAYFFTTTALLQGVGNFIWVPVANKYGRRPIYVLSYLIYFATAIWLSFEHSYGGFLAGRILMGFGAGAAETVAPITIADIYFLHERGTVMAFYSSFLSVGAAVGLVISGLITIHHHWRVIFQVASALIGLVHLFAIFAFPETAYTRNSSLGESKTDSSAGSGSSSDATSSSEKVEKNFALSDPKKDAEKATTSSHIPPKNTYLQTLKVFHGTFTSESLAKLVLRPLGLICLPPVLWVALVEAATIGFLVAMTSNVEVAFERTYHFESYQVGLCFVAAIIGSLVGIPVGGKFGDKVADWFTRRNEGIRNPEMRLPAMIPAMITAPLGLVLFVNFAIVQGTNIALVYVIDAYRPVAGEVTLAVMGFKSLFGFLLSFYTNTWVTQSGYLNAYGTMGAISAAVLLCWIPLYIWGKQVRHATWHWRIVRYVDWSDDREVGE</sequence>
<evidence type="ECO:0000256" key="2">
    <source>
        <dbReference type="ARBA" id="ARBA00022692"/>
    </source>
</evidence>
<dbReference type="Pfam" id="PF07690">
    <property type="entry name" value="MFS_1"/>
    <property type="match status" value="1"/>
</dbReference>
<dbReference type="EMBL" id="GL988045">
    <property type="protein sequence ID" value="EGS18798.1"/>
    <property type="molecule type" value="Genomic_DNA"/>
</dbReference>
<dbReference type="SUPFAM" id="SSF103473">
    <property type="entry name" value="MFS general substrate transporter"/>
    <property type="match status" value="1"/>
</dbReference>
<protein>
    <recommendedName>
        <fullName evidence="7">Major facilitator superfamily (MFS) profile domain-containing protein</fullName>
    </recommendedName>
</protein>
<feature type="transmembrane region" description="Helical" evidence="6">
    <location>
        <begin position="90"/>
        <end position="108"/>
    </location>
</feature>
<dbReference type="eggNOG" id="KOG0255">
    <property type="taxonomic scope" value="Eukaryota"/>
</dbReference>
<gene>
    <name evidence="8" type="ORF">CTHT_0054080</name>
</gene>
<evidence type="ECO:0000259" key="7">
    <source>
        <dbReference type="PROSITE" id="PS50850"/>
    </source>
</evidence>
<dbReference type="GO" id="GO:0022857">
    <property type="term" value="F:transmembrane transporter activity"/>
    <property type="evidence" value="ECO:0007669"/>
    <property type="project" value="InterPro"/>
</dbReference>
<evidence type="ECO:0000256" key="5">
    <source>
        <dbReference type="SAM" id="MobiDB-lite"/>
    </source>
</evidence>
<accession>G0SBM2</accession>
<dbReference type="OMA" id="LHWICPT"/>
<dbReference type="RefSeq" id="XP_006695743.1">
    <property type="nucleotide sequence ID" value="XM_006695680.1"/>
</dbReference>
<keyword evidence="3 6" id="KW-1133">Transmembrane helix</keyword>
<evidence type="ECO:0000313" key="9">
    <source>
        <dbReference type="Proteomes" id="UP000008066"/>
    </source>
</evidence>
<feature type="domain" description="Major facilitator superfamily (MFS) profile" evidence="7">
    <location>
        <begin position="51"/>
        <end position="503"/>
    </location>
</feature>
<feature type="region of interest" description="Disordered" evidence="5">
    <location>
        <begin position="239"/>
        <end position="285"/>
    </location>
</feature>
<feature type="transmembrane region" description="Helical" evidence="6">
    <location>
        <begin position="40"/>
        <end position="62"/>
    </location>
</feature>
<evidence type="ECO:0000256" key="4">
    <source>
        <dbReference type="ARBA" id="ARBA00023136"/>
    </source>
</evidence>
<feature type="transmembrane region" description="Helical" evidence="6">
    <location>
        <begin position="477"/>
        <end position="499"/>
    </location>
</feature>
<feature type="transmembrane region" description="Helical" evidence="6">
    <location>
        <begin position="149"/>
        <end position="172"/>
    </location>
</feature>
<organism evidence="9">
    <name type="scientific">Chaetomium thermophilum (strain DSM 1495 / CBS 144.50 / IMI 039719)</name>
    <name type="common">Thermochaetoides thermophila</name>
    <dbReference type="NCBI Taxonomy" id="759272"/>
    <lineage>
        <taxon>Eukaryota</taxon>
        <taxon>Fungi</taxon>
        <taxon>Dikarya</taxon>
        <taxon>Ascomycota</taxon>
        <taxon>Pezizomycotina</taxon>
        <taxon>Sordariomycetes</taxon>
        <taxon>Sordariomycetidae</taxon>
        <taxon>Sordariales</taxon>
        <taxon>Chaetomiaceae</taxon>
        <taxon>Thermochaetoides</taxon>
    </lineage>
</organism>
<dbReference type="PROSITE" id="PS50850">
    <property type="entry name" value="MFS"/>
    <property type="match status" value="1"/>
</dbReference>
<feature type="transmembrane region" description="Helical" evidence="6">
    <location>
        <begin position="208"/>
        <end position="228"/>
    </location>
</feature>
<dbReference type="GO" id="GO:0005886">
    <property type="term" value="C:plasma membrane"/>
    <property type="evidence" value="ECO:0007669"/>
    <property type="project" value="TreeGrafter"/>
</dbReference>
<dbReference type="GeneID" id="18259446"/>
<dbReference type="InterPro" id="IPR020846">
    <property type="entry name" value="MFS_dom"/>
</dbReference>
<dbReference type="InterPro" id="IPR036259">
    <property type="entry name" value="MFS_trans_sf"/>
</dbReference>
<dbReference type="PANTHER" id="PTHR23502:SF34">
    <property type="entry name" value="PROTEIN HOL1"/>
    <property type="match status" value="1"/>
</dbReference>
<dbReference type="Proteomes" id="UP000008066">
    <property type="component" value="Unassembled WGS sequence"/>
</dbReference>
<feature type="transmembrane region" description="Helical" evidence="6">
    <location>
        <begin position="402"/>
        <end position="426"/>
    </location>
</feature>
<reference evidence="8 9" key="1">
    <citation type="journal article" date="2011" name="Cell">
        <title>Insight into structure and assembly of the nuclear pore complex by utilizing the genome of a eukaryotic thermophile.</title>
        <authorList>
            <person name="Amlacher S."/>
            <person name="Sarges P."/>
            <person name="Flemming D."/>
            <person name="van Noort V."/>
            <person name="Kunze R."/>
            <person name="Devos D.P."/>
            <person name="Arumugam M."/>
            <person name="Bork P."/>
            <person name="Hurt E."/>
        </authorList>
    </citation>
    <scope>NUCLEOTIDE SEQUENCE [LARGE SCALE GENOMIC DNA]</scope>
    <source>
        <strain evidence="9">DSM 1495 / CBS 144.50 / IMI 039719</strain>
    </source>
</reference>
<evidence type="ECO:0000256" key="3">
    <source>
        <dbReference type="ARBA" id="ARBA00022989"/>
    </source>
</evidence>
<proteinExistence type="predicted"/>
<comment type="subcellular location">
    <subcellularLocation>
        <location evidence="1">Membrane</location>
        <topology evidence="1">Multi-pass membrane protein</topology>
    </subcellularLocation>
</comment>
<feature type="transmembrane region" description="Helical" evidence="6">
    <location>
        <begin position="179"/>
        <end position="202"/>
    </location>
</feature>
<dbReference type="HOGENOM" id="CLU_008455_13_6_1"/>
<keyword evidence="2 6" id="KW-0812">Transmembrane</keyword>
<feature type="transmembrane region" description="Helical" evidence="6">
    <location>
        <begin position="120"/>
        <end position="137"/>
    </location>
</feature>
<feature type="compositionally biased region" description="Low complexity" evidence="5">
    <location>
        <begin position="245"/>
        <end position="260"/>
    </location>
</feature>
<evidence type="ECO:0000256" key="6">
    <source>
        <dbReference type="SAM" id="Phobius"/>
    </source>
</evidence>
<feature type="transmembrane region" description="Helical" evidence="6">
    <location>
        <begin position="315"/>
        <end position="337"/>
    </location>
</feature>